<evidence type="ECO:0000256" key="1">
    <source>
        <dbReference type="SAM" id="MobiDB-lite"/>
    </source>
</evidence>
<name>S7PPI5_MYOBR</name>
<proteinExistence type="predicted"/>
<feature type="region of interest" description="Disordered" evidence="1">
    <location>
        <begin position="1"/>
        <end position="94"/>
    </location>
</feature>
<evidence type="ECO:0000313" key="2">
    <source>
        <dbReference type="EMBL" id="EPQ12758.1"/>
    </source>
</evidence>
<feature type="compositionally biased region" description="Polar residues" evidence="1">
    <location>
        <begin position="65"/>
        <end position="76"/>
    </location>
</feature>
<accession>S7PPI5</accession>
<dbReference type="AlphaFoldDB" id="S7PPI5"/>
<gene>
    <name evidence="2" type="ORF">D623_10024095</name>
</gene>
<keyword evidence="3" id="KW-1185">Reference proteome</keyword>
<feature type="compositionally biased region" description="Polar residues" evidence="1">
    <location>
        <begin position="83"/>
        <end position="92"/>
    </location>
</feature>
<dbReference type="EMBL" id="KE163573">
    <property type="protein sequence ID" value="EPQ12758.1"/>
    <property type="molecule type" value="Genomic_DNA"/>
</dbReference>
<evidence type="ECO:0000313" key="3">
    <source>
        <dbReference type="Proteomes" id="UP000052978"/>
    </source>
</evidence>
<organism evidence="2 3">
    <name type="scientific">Myotis brandtii</name>
    <name type="common">Brandt's bat</name>
    <dbReference type="NCBI Taxonomy" id="109478"/>
    <lineage>
        <taxon>Eukaryota</taxon>
        <taxon>Metazoa</taxon>
        <taxon>Chordata</taxon>
        <taxon>Craniata</taxon>
        <taxon>Vertebrata</taxon>
        <taxon>Euteleostomi</taxon>
        <taxon>Mammalia</taxon>
        <taxon>Eutheria</taxon>
        <taxon>Laurasiatheria</taxon>
        <taxon>Chiroptera</taxon>
        <taxon>Yangochiroptera</taxon>
        <taxon>Vespertilionidae</taxon>
        <taxon>Myotis</taxon>
    </lineage>
</organism>
<sequence>MSPVLPSAVSLPGRCRTGPDNALGRGPARLETFRTLPCRRPHGRPSRVESGPDLLRQVSPGTALPPSNVQRAAPSQHSHRSQARSPGTSSSRLLCAHEAPLTGVPLWEPHPTITWVSLPSS</sequence>
<protein>
    <submittedName>
        <fullName evidence="2">Uncharacterized protein</fullName>
    </submittedName>
</protein>
<reference evidence="2 3" key="1">
    <citation type="journal article" date="2013" name="Nat. Commun.">
        <title>Genome analysis reveals insights into physiology and longevity of the Brandt's bat Myotis brandtii.</title>
        <authorList>
            <person name="Seim I."/>
            <person name="Fang X."/>
            <person name="Xiong Z."/>
            <person name="Lobanov A.V."/>
            <person name="Huang Z."/>
            <person name="Ma S."/>
            <person name="Feng Y."/>
            <person name="Turanov A.A."/>
            <person name="Zhu Y."/>
            <person name="Lenz T.L."/>
            <person name="Gerashchenko M.V."/>
            <person name="Fan D."/>
            <person name="Hee Yim S."/>
            <person name="Yao X."/>
            <person name="Jordan D."/>
            <person name="Xiong Y."/>
            <person name="Ma Y."/>
            <person name="Lyapunov A.N."/>
            <person name="Chen G."/>
            <person name="Kulakova O.I."/>
            <person name="Sun Y."/>
            <person name="Lee S.G."/>
            <person name="Bronson R.T."/>
            <person name="Moskalev A.A."/>
            <person name="Sunyaev S.R."/>
            <person name="Zhang G."/>
            <person name="Krogh A."/>
            <person name="Wang J."/>
            <person name="Gladyshev V.N."/>
        </authorList>
    </citation>
    <scope>NUCLEOTIDE SEQUENCE [LARGE SCALE GENOMIC DNA]</scope>
</reference>
<dbReference type="Proteomes" id="UP000052978">
    <property type="component" value="Unassembled WGS sequence"/>
</dbReference>